<name>A0A5C5Z5Y7_9BACT</name>
<dbReference type="AlphaFoldDB" id="A0A5C5Z5Y7"/>
<comment type="caution">
    <text evidence="1">The sequence shown here is derived from an EMBL/GenBank/DDBJ whole genome shotgun (WGS) entry which is preliminary data.</text>
</comment>
<reference evidence="1 2" key="1">
    <citation type="submission" date="2019-02" db="EMBL/GenBank/DDBJ databases">
        <title>Deep-cultivation of Planctomycetes and their phenomic and genomic characterization uncovers novel biology.</title>
        <authorList>
            <person name="Wiegand S."/>
            <person name="Jogler M."/>
            <person name="Boedeker C."/>
            <person name="Pinto D."/>
            <person name="Vollmers J."/>
            <person name="Rivas-Marin E."/>
            <person name="Kohn T."/>
            <person name="Peeters S.H."/>
            <person name="Heuer A."/>
            <person name="Rast P."/>
            <person name="Oberbeckmann S."/>
            <person name="Bunk B."/>
            <person name="Jeske O."/>
            <person name="Meyerdierks A."/>
            <person name="Storesund J.E."/>
            <person name="Kallscheuer N."/>
            <person name="Luecker S."/>
            <person name="Lage O.M."/>
            <person name="Pohl T."/>
            <person name="Merkel B.J."/>
            <person name="Hornburger P."/>
            <person name="Mueller R.-W."/>
            <person name="Bruemmer F."/>
            <person name="Labrenz M."/>
            <person name="Spormann A.M."/>
            <person name="Op Den Camp H."/>
            <person name="Overmann J."/>
            <person name="Amann R."/>
            <person name="Jetten M.S.M."/>
            <person name="Mascher T."/>
            <person name="Medema M.H."/>
            <person name="Devos D.P."/>
            <person name="Kaster A.-K."/>
            <person name="Ovreas L."/>
            <person name="Rohde M."/>
            <person name="Galperin M.Y."/>
            <person name="Jogler C."/>
        </authorList>
    </citation>
    <scope>NUCLEOTIDE SEQUENCE [LARGE SCALE GENOMIC DNA]</scope>
    <source>
        <strain evidence="1 2">CA13</strain>
    </source>
</reference>
<dbReference type="Proteomes" id="UP000315010">
    <property type="component" value="Unassembled WGS sequence"/>
</dbReference>
<keyword evidence="2" id="KW-1185">Reference proteome</keyword>
<accession>A0A5C5Z5Y7</accession>
<proteinExistence type="predicted"/>
<evidence type="ECO:0000313" key="1">
    <source>
        <dbReference type="EMBL" id="TWT82477.1"/>
    </source>
</evidence>
<evidence type="ECO:0000313" key="2">
    <source>
        <dbReference type="Proteomes" id="UP000315010"/>
    </source>
</evidence>
<dbReference type="EMBL" id="SJPJ01000001">
    <property type="protein sequence ID" value="TWT82477.1"/>
    <property type="molecule type" value="Genomic_DNA"/>
</dbReference>
<organism evidence="1 2">
    <name type="scientific">Novipirellula herctigrandis</name>
    <dbReference type="NCBI Taxonomy" id="2527986"/>
    <lineage>
        <taxon>Bacteria</taxon>
        <taxon>Pseudomonadati</taxon>
        <taxon>Planctomycetota</taxon>
        <taxon>Planctomycetia</taxon>
        <taxon>Pirellulales</taxon>
        <taxon>Pirellulaceae</taxon>
        <taxon>Novipirellula</taxon>
    </lineage>
</organism>
<gene>
    <name evidence="1" type="ORF">CA13_39400</name>
</gene>
<protein>
    <submittedName>
        <fullName evidence="1">Uncharacterized protein</fullName>
    </submittedName>
</protein>
<sequence>MRLRKSSKVSLPVFTQTEKRGHDVQGVVAFVSAIQSIVLPVANSARRQ</sequence>